<dbReference type="Pfam" id="PF13374">
    <property type="entry name" value="TPR_10"/>
    <property type="match status" value="2"/>
</dbReference>
<dbReference type="Proteomes" id="UP000198217">
    <property type="component" value="Chromosome I"/>
</dbReference>
<organism evidence="3 4">
    <name type="scientific">Micromonospora echinaurantiaca</name>
    <dbReference type="NCBI Taxonomy" id="47857"/>
    <lineage>
        <taxon>Bacteria</taxon>
        <taxon>Bacillati</taxon>
        <taxon>Actinomycetota</taxon>
        <taxon>Actinomycetes</taxon>
        <taxon>Micromonosporales</taxon>
        <taxon>Micromonosporaceae</taxon>
        <taxon>Micromonospora</taxon>
    </lineage>
</organism>
<sequence>MSGSVPEPAAGEPRQGRIITFYSYKGGSGRTMALANTAWILASNGYKVLAIDWDLESPGLHRYFHPFLVDDELRRTEGLIELLQRYSAATVTQESSPSWFEEVSRLDSATMSLNWMFPRGGVLDFLPSGKQDGRYSVKVSKFDWDNFWQRLNGKGFIDALAAGMRRDYDFVLVDSRTGLSDSAGVCTISLPDTVVDCFALNTQGVDGAVSVARSIVRADPSIRIYPVPGRVEPGEQAKLQRGRDYAQRKFRPYTDALELDGDRYWRSVEVPYKPYYAYEEILAIFGDRPSEPNSPLSAFVALAELLADRPLETPDTPEKQRLSVLARFERTATSAPIQVIVQYAAIDRIWAEWISQELIRIGHDCLLVGPGREEAPALEGIDRVVVLLSHDGLTYEGIERYWRREVDRADLRPADFLVPMRVNGPVLPVPASVAGTVDFPNLRADEAVQAVFTALGIRYTPPGSAAGDLSRIRFPAQHTRHWRVPSRRNPAFVGREATIEELRDRLLDLNGSTAVSLIGMSGVGKTQIALEYVYRFAAAYDIVWWISADSVEQVTAGFEALGEVLGLPPNREGTGRVDAVLRALRERDGATRWLVVLDNAEDPGELADLVPTGPGDAIITTRDQAWSRSTGEMQVDVFERAESVALLARRGAKLATSESAVLAERLGDLPAAVETAGYWLASTAGTLPEYLRLLEGHVAEALQVPGYDAPITATFSVAMESLRGRSPAAARLVELLTFFAPNPIPTAILKSERIGSLLAEHDAALRDPLLLSRLIQHIGRFGLIKSDPASRSISMHVLTQQAIRHGLSPDERVVNRGIAQEALADINPGDADNADNWPLYEGLRPHVDALEAVTSNSPNVRKLIIDLVRYLRLRGYYAGGEQLADRATAAWAELFPDPDDVMTLLLRFQYANIIRDLGRMAEAYGIDNDLMERFTRVAGEDHPYTLMVAGSYAQDLREQGRWAEAEEREAKTFGLIPVVLGEDHPRTLMAALNYALTMRLAGNYAEALRLDRQTLDKRRRLLGERHPFTLSSADAYGTDQRDNGDLQGSRKTLEAAWKACEEVLGEEHPDTLRTLRNFATTLRWLGETRLAASLLDVALPRYERVLGAGHPATVGCRLERANVASDLGEDDVARRLAADAERAYRELFEPAHPLYLVALNNLGVFTRRCGDLSAGRAMAERAAAGFEEVLGATHTITALALVNVANAAHAAGDAEYGRHTDERAYDILRETLRPENIALIGAMLNVAVGRLASGDYDQSGWNDAVAYSAQVLGNDHPITELGRQKRRVDLDIEPFVM</sequence>
<dbReference type="Pfam" id="PF13424">
    <property type="entry name" value="TPR_12"/>
    <property type="match status" value="2"/>
</dbReference>
<evidence type="ECO:0000259" key="1">
    <source>
        <dbReference type="Pfam" id="PF00931"/>
    </source>
</evidence>
<dbReference type="InterPro" id="IPR011990">
    <property type="entry name" value="TPR-like_helical_dom_sf"/>
</dbReference>
<dbReference type="EMBL" id="LT607750">
    <property type="protein sequence ID" value="SCG64256.1"/>
    <property type="molecule type" value="Genomic_DNA"/>
</dbReference>
<protein>
    <submittedName>
        <fullName evidence="3">Chromosome partitioning ATPase, Mrp family, contains Fe-S cluster</fullName>
    </submittedName>
</protein>
<name>A0A1C5J2K1_9ACTN</name>
<feature type="domain" description="NB-ARC" evidence="1">
    <location>
        <begin position="496"/>
        <end position="649"/>
    </location>
</feature>
<dbReference type="SUPFAM" id="SSF48452">
    <property type="entry name" value="TPR-like"/>
    <property type="match status" value="3"/>
</dbReference>
<dbReference type="InterPro" id="IPR053137">
    <property type="entry name" value="NLR-like"/>
</dbReference>
<gene>
    <name evidence="3" type="ORF">GA0070609_3944</name>
</gene>
<dbReference type="Pfam" id="PF25000">
    <property type="entry name" value="DUF7779"/>
    <property type="match status" value="1"/>
</dbReference>
<dbReference type="Pfam" id="PF00931">
    <property type="entry name" value="NB-ARC"/>
    <property type="match status" value="1"/>
</dbReference>
<dbReference type="InterPro" id="IPR056681">
    <property type="entry name" value="DUF7779"/>
</dbReference>
<feature type="domain" description="DUF7779" evidence="2">
    <location>
        <begin position="725"/>
        <end position="811"/>
    </location>
</feature>
<dbReference type="InterPro" id="IPR027417">
    <property type="entry name" value="P-loop_NTPase"/>
</dbReference>
<dbReference type="NCBIfam" id="NF047398">
    <property type="entry name" value="AAA_KGGVGR"/>
    <property type="match status" value="1"/>
</dbReference>
<dbReference type="SUPFAM" id="SSF52540">
    <property type="entry name" value="P-loop containing nucleoside triphosphate hydrolases"/>
    <property type="match status" value="2"/>
</dbReference>
<reference evidence="3 4" key="1">
    <citation type="submission" date="2016-06" db="EMBL/GenBank/DDBJ databases">
        <authorList>
            <person name="Kjaerup R.B."/>
            <person name="Dalgaard T.S."/>
            <person name="Juul-Madsen H.R."/>
        </authorList>
    </citation>
    <scope>NUCLEOTIDE SEQUENCE [LARGE SCALE GENOMIC DNA]</scope>
    <source>
        <strain evidence="3 4">DSM 43904</strain>
    </source>
</reference>
<evidence type="ECO:0000313" key="3">
    <source>
        <dbReference type="EMBL" id="SCG64256.1"/>
    </source>
</evidence>
<dbReference type="PANTHER" id="PTHR46082">
    <property type="entry name" value="ATP/GTP-BINDING PROTEIN-RELATED"/>
    <property type="match status" value="1"/>
</dbReference>
<evidence type="ECO:0000259" key="2">
    <source>
        <dbReference type="Pfam" id="PF25000"/>
    </source>
</evidence>
<dbReference type="Gene3D" id="1.25.40.10">
    <property type="entry name" value="Tetratricopeptide repeat domain"/>
    <property type="match status" value="3"/>
</dbReference>
<dbReference type="RefSeq" id="WP_088995099.1">
    <property type="nucleotide sequence ID" value="NZ_LT607750.1"/>
</dbReference>
<accession>A0A1C5J2K1</accession>
<dbReference type="Gene3D" id="3.40.50.300">
    <property type="entry name" value="P-loop containing nucleotide triphosphate hydrolases"/>
    <property type="match status" value="2"/>
</dbReference>
<dbReference type="InterPro" id="IPR002182">
    <property type="entry name" value="NB-ARC"/>
</dbReference>
<evidence type="ECO:0000313" key="4">
    <source>
        <dbReference type="Proteomes" id="UP000198217"/>
    </source>
</evidence>
<dbReference type="PANTHER" id="PTHR46082:SF6">
    <property type="entry name" value="AAA+ ATPASE DOMAIN-CONTAINING PROTEIN-RELATED"/>
    <property type="match status" value="1"/>
</dbReference>
<keyword evidence="4" id="KW-1185">Reference proteome</keyword>
<dbReference type="NCBIfam" id="NF040586">
    <property type="entry name" value="FxSxx_TPR"/>
    <property type="match status" value="1"/>
</dbReference>
<dbReference type="GO" id="GO:0043531">
    <property type="term" value="F:ADP binding"/>
    <property type="evidence" value="ECO:0007669"/>
    <property type="project" value="InterPro"/>
</dbReference>
<proteinExistence type="predicted"/>